<dbReference type="Proteomes" id="UP000010998">
    <property type="component" value="Chromosome"/>
</dbReference>
<reference evidence="2" key="1">
    <citation type="submission" date="2012-02" db="EMBL/GenBank/DDBJ databases">
        <title>Complete sequence of Mesorhizobium australicum WSM2073.</title>
        <authorList>
            <person name="Lucas S."/>
            <person name="Han J."/>
            <person name="Lapidus A."/>
            <person name="Cheng J.-F."/>
            <person name="Goodwin L."/>
            <person name="Pitluck S."/>
            <person name="Peters L."/>
            <person name="Gu W."/>
            <person name="Detter J.C."/>
            <person name="Han C."/>
            <person name="Tapia R."/>
            <person name="Land M."/>
            <person name="Hauser L."/>
            <person name="Kyrpides N."/>
            <person name="Ivanova N."/>
            <person name="Pagani I."/>
            <person name="Reeve W.G."/>
            <person name="Howieson J.G."/>
            <person name="Tiwari R.P."/>
            <person name="O'Hara G.W."/>
            <person name="Atkins C.A."/>
            <person name="Ronson C.W."/>
            <person name="Nandasena K.G."/>
            <person name="Woyke T."/>
        </authorList>
    </citation>
    <scope>NUCLEOTIDE SEQUENCE [LARGE SCALE GENOMIC DNA]</scope>
    <source>
        <strain evidence="2">LMG 24608 / HAMBI 3006 / WSM2073</strain>
    </source>
</reference>
<name>L0KNZ3_MESAW</name>
<dbReference type="STRING" id="754035.Mesau_03372"/>
<gene>
    <name evidence="1" type="ordered locus">Mesau_03372</name>
</gene>
<dbReference type="HOGENOM" id="CLU_2155331_0_0_5"/>
<dbReference type="KEGG" id="mam:Mesau_03372"/>
<evidence type="ECO:0000313" key="2">
    <source>
        <dbReference type="Proteomes" id="UP000010998"/>
    </source>
</evidence>
<accession>L0KNZ3</accession>
<keyword evidence="2" id="KW-1185">Reference proteome</keyword>
<evidence type="ECO:0000313" key="1">
    <source>
        <dbReference type="EMBL" id="AGB45739.1"/>
    </source>
</evidence>
<dbReference type="AlphaFoldDB" id="L0KNZ3"/>
<dbReference type="EMBL" id="CP003358">
    <property type="protein sequence ID" value="AGB45739.1"/>
    <property type="molecule type" value="Genomic_DNA"/>
</dbReference>
<sequence>MMIEGSDKRAVHRDFVILGRSKERSDAAQTLGSMPLPQRSAAVQTDAPYAVRSKANTLDRLYPPANVTEWILGSARRFALLRPRMTKAKVVGLRFAPAILSPWGRGGGPAHG</sequence>
<proteinExistence type="predicted"/>
<protein>
    <submittedName>
        <fullName evidence="1">Uncharacterized protein</fullName>
    </submittedName>
</protein>
<organism evidence="1 2">
    <name type="scientific">Mesorhizobium australicum (strain HAMBI 3006 / LMG 24608 / WSM2073)</name>
    <dbReference type="NCBI Taxonomy" id="754035"/>
    <lineage>
        <taxon>Bacteria</taxon>
        <taxon>Pseudomonadati</taxon>
        <taxon>Pseudomonadota</taxon>
        <taxon>Alphaproteobacteria</taxon>
        <taxon>Hyphomicrobiales</taxon>
        <taxon>Phyllobacteriaceae</taxon>
        <taxon>Mesorhizobium</taxon>
    </lineage>
</organism>